<evidence type="ECO:0008006" key="4">
    <source>
        <dbReference type="Google" id="ProtNLM"/>
    </source>
</evidence>
<organism evidence="2 3">
    <name type="scientific">Herpetosiphon gulosus</name>
    <dbReference type="NCBI Taxonomy" id="1973496"/>
    <lineage>
        <taxon>Bacteria</taxon>
        <taxon>Bacillati</taxon>
        <taxon>Chloroflexota</taxon>
        <taxon>Chloroflexia</taxon>
        <taxon>Herpetosiphonales</taxon>
        <taxon>Herpetosiphonaceae</taxon>
        <taxon>Herpetosiphon</taxon>
    </lineage>
</organism>
<evidence type="ECO:0000313" key="2">
    <source>
        <dbReference type="EMBL" id="GAA5529420.1"/>
    </source>
</evidence>
<dbReference type="Proteomes" id="UP001428290">
    <property type="component" value="Unassembled WGS sequence"/>
</dbReference>
<proteinExistence type="predicted"/>
<accession>A0ABP9X4K4</accession>
<protein>
    <recommendedName>
        <fullName evidence="4">DUF2892 domain-containing protein</fullName>
    </recommendedName>
</protein>
<dbReference type="RefSeq" id="WP_345723038.1">
    <property type="nucleotide sequence ID" value="NZ_BAABRU010000011.1"/>
</dbReference>
<evidence type="ECO:0000313" key="3">
    <source>
        <dbReference type="Proteomes" id="UP001428290"/>
    </source>
</evidence>
<dbReference type="EMBL" id="BAABRU010000011">
    <property type="protein sequence ID" value="GAA5529420.1"/>
    <property type="molecule type" value="Genomic_DNA"/>
</dbReference>
<keyword evidence="1" id="KW-0472">Membrane</keyword>
<name>A0ABP9X4K4_9CHLR</name>
<gene>
    <name evidence="2" type="ORF">Hgul01_03229</name>
</gene>
<keyword evidence="1" id="KW-1133">Transmembrane helix</keyword>
<evidence type="ECO:0000256" key="1">
    <source>
        <dbReference type="SAM" id="Phobius"/>
    </source>
</evidence>
<sequence length="84" mass="8873">MKLLQDCFGLLRSKIGLLLIAALMAGVLFFERSALGVWLAGAAPIVMIVACLIPCAIPLLFLRRKQPANQCACGDPNCGGVTSK</sequence>
<feature type="transmembrane region" description="Helical" evidence="1">
    <location>
        <begin position="36"/>
        <end position="62"/>
    </location>
</feature>
<keyword evidence="3" id="KW-1185">Reference proteome</keyword>
<feature type="transmembrane region" description="Helical" evidence="1">
    <location>
        <begin position="12"/>
        <end position="30"/>
    </location>
</feature>
<keyword evidence="1" id="KW-0812">Transmembrane</keyword>
<comment type="caution">
    <text evidence="2">The sequence shown here is derived from an EMBL/GenBank/DDBJ whole genome shotgun (WGS) entry which is preliminary data.</text>
</comment>
<reference evidence="2 3" key="1">
    <citation type="submission" date="2024-02" db="EMBL/GenBank/DDBJ databases">
        <title>Herpetosiphon gulosus NBRC 112829.</title>
        <authorList>
            <person name="Ichikawa N."/>
            <person name="Katano-Makiyama Y."/>
            <person name="Hidaka K."/>
        </authorList>
    </citation>
    <scope>NUCLEOTIDE SEQUENCE [LARGE SCALE GENOMIC DNA]</scope>
    <source>
        <strain evidence="2 3">NBRC 112829</strain>
    </source>
</reference>